<dbReference type="InterPro" id="IPR036638">
    <property type="entry name" value="HLH_DNA-bd_sf"/>
</dbReference>
<keyword evidence="1" id="KW-0238">DNA-binding</keyword>
<reference evidence="4" key="1">
    <citation type="submission" date="2014-09" db="EMBL/GenBank/DDBJ databases">
        <authorList>
            <person name="Kraus J."/>
        </authorList>
    </citation>
    <scope>NUCLEOTIDE SEQUENCE</scope>
    <source>
        <tissue evidence="4">Adult medusa</tissue>
    </source>
</reference>
<dbReference type="InterPro" id="IPR050283">
    <property type="entry name" value="E-box_TF_Regulators"/>
</dbReference>
<dbReference type="Pfam" id="PF00010">
    <property type="entry name" value="HLH"/>
    <property type="match status" value="1"/>
</dbReference>
<gene>
    <name evidence="4" type="primary">ash</name>
</gene>
<dbReference type="SUPFAM" id="SSF47459">
    <property type="entry name" value="HLH, helix-loop-helix DNA-binding domain"/>
    <property type="match status" value="1"/>
</dbReference>
<evidence type="ECO:0000259" key="3">
    <source>
        <dbReference type="PROSITE" id="PS50888"/>
    </source>
</evidence>
<dbReference type="Gene3D" id="4.10.280.10">
    <property type="entry name" value="Helix-loop-helix DNA-binding domain"/>
    <property type="match status" value="1"/>
</dbReference>
<evidence type="ECO:0000256" key="2">
    <source>
        <dbReference type="SAM" id="MobiDB-lite"/>
    </source>
</evidence>
<dbReference type="CDD" id="cd19724">
    <property type="entry name" value="bHLH_TS_ASCL3_like"/>
    <property type="match status" value="1"/>
</dbReference>
<dbReference type="PANTHER" id="PTHR23349">
    <property type="entry name" value="BASIC HELIX-LOOP-HELIX TRANSCRIPTION FACTOR, TWIST"/>
    <property type="match status" value="1"/>
</dbReference>
<dbReference type="AlphaFoldDB" id="A0A0A8P3J7"/>
<dbReference type="GO" id="GO:0032502">
    <property type="term" value="P:developmental process"/>
    <property type="evidence" value="ECO:0007669"/>
    <property type="project" value="TreeGrafter"/>
</dbReference>
<dbReference type="GO" id="GO:0000977">
    <property type="term" value="F:RNA polymerase II transcription regulatory region sequence-specific DNA binding"/>
    <property type="evidence" value="ECO:0007669"/>
    <property type="project" value="TreeGrafter"/>
</dbReference>
<dbReference type="GO" id="GO:0046983">
    <property type="term" value="F:protein dimerization activity"/>
    <property type="evidence" value="ECO:0007669"/>
    <property type="project" value="InterPro"/>
</dbReference>
<feature type="region of interest" description="Disordered" evidence="2">
    <location>
        <begin position="147"/>
        <end position="168"/>
    </location>
</feature>
<dbReference type="PROSITE" id="PS50888">
    <property type="entry name" value="BHLH"/>
    <property type="match status" value="1"/>
</dbReference>
<protein>
    <submittedName>
        <fullName evidence="4">Achaete-scute like</fullName>
    </submittedName>
</protein>
<sequence>MASTFQYSENSAFSPVPFEVYDYPPVVSSSSVDPQALLADYELRHNQAMVDHWVNVHQQSPPYDTPSVPYGFFTYPYLQECLSSEPGFIRKRNERERMRVRNVNEGYARLRDHLPLEPTEKRLSKVETLRGAIRYIKLLQSVLREPKQAMTPSATTTQRRTSDRSDGEFDGRNILLLFRFQ</sequence>
<dbReference type="SMART" id="SM00353">
    <property type="entry name" value="HLH"/>
    <property type="match status" value="1"/>
</dbReference>
<proteinExistence type="evidence at transcript level"/>
<dbReference type="PANTHER" id="PTHR23349:SF108">
    <property type="entry name" value="BHLH DOMAIN-CONTAINING PROTEIN"/>
    <property type="match status" value="1"/>
</dbReference>
<dbReference type="EMBL" id="LN611643">
    <property type="protein sequence ID" value="CEG06181.1"/>
    <property type="molecule type" value="mRNA"/>
</dbReference>
<evidence type="ECO:0000256" key="1">
    <source>
        <dbReference type="ARBA" id="ARBA00023125"/>
    </source>
</evidence>
<reference evidence="4" key="2">
    <citation type="submission" date="2015-01" db="EMBL/GenBank/DDBJ databases">
        <title>Cnidarian medusae are formed by an altered polyp program rather than a medusa-specific program.</title>
        <authorList>
            <person name="Kraus J.E.M."/>
            <person name="Fredman D."/>
            <person name="Wang W."/>
            <person name="Khalturin K."/>
            <person name="Technau U."/>
        </authorList>
    </citation>
    <scope>NUCLEOTIDE SEQUENCE</scope>
    <source>
        <tissue evidence="4">Adult medusa</tissue>
    </source>
</reference>
<dbReference type="InterPro" id="IPR011598">
    <property type="entry name" value="bHLH_dom"/>
</dbReference>
<feature type="domain" description="BHLH" evidence="3">
    <location>
        <begin position="87"/>
        <end position="139"/>
    </location>
</feature>
<dbReference type="GO" id="GO:0000981">
    <property type="term" value="F:DNA-binding transcription factor activity, RNA polymerase II-specific"/>
    <property type="evidence" value="ECO:0007669"/>
    <property type="project" value="TreeGrafter"/>
</dbReference>
<organism evidence="4">
    <name type="scientific">Clytia hemisphaerica</name>
    <dbReference type="NCBI Taxonomy" id="252671"/>
    <lineage>
        <taxon>Eukaryota</taxon>
        <taxon>Metazoa</taxon>
        <taxon>Cnidaria</taxon>
        <taxon>Hydrozoa</taxon>
        <taxon>Hydroidolina</taxon>
        <taxon>Leptothecata</taxon>
        <taxon>Obeliida</taxon>
        <taxon>Clytiidae</taxon>
        <taxon>Clytia</taxon>
    </lineage>
</organism>
<evidence type="ECO:0000313" key="4">
    <source>
        <dbReference type="EMBL" id="CEG06181.1"/>
    </source>
</evidence>
<accession>A0A0A8P3J7</accession>
<name>A0A0A8P3J7_9CNID</name>